<dbReference type="Pfam" id="PF02254">
    <property type="entry name" value="TrkA_N"/>
    <property type="match status" value="2"/>
</dbReference>
<keyword evidence="4" id="KW-1185">Reference proteome</keyword>
<protein>
    <submittedName>
        <fullName evidence="3">Potassium transporter TrkA</fullName>
    </submittedName>
</protein>
<dbReference type="InterPro" id="IPR036721">
    <property type="entry name" value="RCK_C_sf"/>
</dbReference>
<dbReference type="SUPFAM" id="SSF81324">
    <property type="entry name" value="Voltage-gated potassium channels"/>
    <property type="match status" value="1"/>
</dbReference>
<evidence type="ECO:0000313" key="3">
    <source>
        <dbReference type="EMBL" id="PSF39253.1"/>
    </source>
</evidence>
<dbReference type="PROSITE" id="PS51202">
    <property type="entry name" value="RCK_C"/>
    <property type="match status" value="1"/>
</dbReference>
<dbReference type="SUPFAM" id="SSF51735">
    <property type="entry name" value="NAD(P)-binding Rossmann-fold domains"/>
    <property type="match status" value="2"/>
</dbReference>
<dbReference type="EMBL" id="PXOH01000001">
    <property type="protein sequence ID" value="PSF39253.1"/>
    <property type="molecule type" value="Genomic_DNA"/>
</dbReference>
<evidence type="ECO:0000259" key="2">
    <source>
        <dbReference type="PROSITE" id="PS51202"/>
    </source>
</evidence>
<dbReference type="InterPro" id="IPR006037">
    <property type="entry name" value="RCK_C"/>
</dbReference>
<organism evidence="3 4">
    <name type="scientific">Aphanothece hegewaldii CCALA 016</name>
    <dbReference type="NCBI Taxonomy" id="2107694"/>
    <lineage>
        <taxon>Bacteria</taxon>
        <taxon>Bacillati</taxon>
        <taxon>Cyanobacteriota</taxon>
        <taxon>Cyanophyceae</taxon>
        <taxon>Oscillatoriophycideae</taxon>
        <taxon>Chroococcales</taxon>
        <taxon>Aphanothecaceae</taxon>
        <taxon>Aphanothece</taxon>
    </lineage>
</organism>
<reference evidence="3 4" key="1">
    <citation type="submission" date="2018-03" db="EMBL/GenBank/DDBJ databases">
        <title>The ancient ancestry and fast evolution of plastids.</title>
        <authorList>
            <person name="Moore K.R."/>
            <person name="Magnabosco C."/>
            <person name="Momper L."/>
            <person name="Gold D.A."/>
            <person name="Bosak T."/>
            <person name="Fournier G.P."/>
        </authorList>
    </citation>
    <scope>NUCLEOTIDE SEQUENCE [LARGE SCALE GENOMIC DNA]</scope>
    <source>
        <strain evidence="3 4">CCALA 016</strain>
    </source>
</reference>
<feature type="transmembrane region" description="Helical" evidence="1">
    <location>
        <begin position="279"/>
        <end position="301"/>
    </location>
</feature>
<dbReference type="InterPro" id="IPR050721">
    <property type="entry name" value="Trk_Ktr_HKT_K-transport"/>
</dbReference>
<feature type="domain" description="RCK C-terminal" evidence="2">
    <location>
        <begin position="515"/>
        <end position="598"/>
    </location>
</feature>
<feature type="transmembrane region" description="Helical" evidence="1">
    <location>
        <begin position="307"/>
        <end position="329"/>
    </location>
</feature>
<dbReference type="Proteomes" id="UP000239001">
    <property type="component" value="Unassembled WGS sequence"/>
</dbReference>
<dbReference type="GO" id="GO:0008324">
    <property type="term" value="F:monoatomic cation transmembrane transporter activity"/>
    <property type="evidence" value="ECO:0007669"/>
    <property type="project" value="InterPro"/>
</dbReference>
<keyword evidence="1" id="KW-1133">Transmembrane helix</keyword>
<sequence>MQQLDAISPPSSSSLDYFLVCGLGSLGQHCVVALKEFNVSIIAIECSLPTSWEIPELSNLIEQLIVGDCRQKNILEKANITSCRAALLVTSSEEVNTATALVIRQLNPQTRLIVRSAKENLNELLGEHLGNFIAYEPTELPAAAFALAALGTETIGFFMLDEQRFQVIHRQIKSHDSWCYNRLLHDINNRTRRLINYTPEGQNYSNNFYKWESENTINPGDTITYLEIVEQLTFFSEPKLSKNSKTAKDSTLKIPIIKKTQNFLQHFWKLSLQQQIRRVAIFSGIIVLFLLIIGTILIHWFSPQLNLLSSLFITATLLLGGYGDIFGGFENITDVPSWLQGFGLLLSLAGTGFVGVLYALLTEALLSTKFEFIKQRPPIPQQDHIIVIGLGRIGQTVVKLLQNFNQSLVGISFNLDLEQRILPNIPLIVGKQKETLAKSNLETAKSVVIVTPDDIVNLEVALMVYQKNPNCNLVIRTSGIGLNYLTQLLPKAQVLEAYKVAAEAFAGAAFGENILYLFRLNHQTILVTEYKIEMGDTLNGLLLSEVAYGYDVIPVLHQKQNNSSHLMPSEDILLSEGDIMVILATPEGLQRVEKGKGSIKPKTWRVRVNTVYGQDAIFEGANAISRISGYPLNKTREIMTHLPTTLPPLLYKLQAQRLVRALMKAGVNAEVISI</sequence>
<dbReference type="InterPro" id="IPR036291">
    <property type="entry name" value="NAD(P)-bd_dom_sf"/>
</dbReference>
<reference evidence="3 4" key="2">
    <citation type="submission" date="2018-03" db="EMBL/GenBank/DDBJ databases">
        <authorList>
            <person name="Keele B.F."/>
        </authorList>
    </citation>
    <scope>NUCLEOTIDE SEQUENCE [LARGE SCALE GENOMIC DNA]</scope>
    <source>
        <strain evidence="3 4">CCALA 016</strain>
    </source>
</reference>
<dbReference type="OrthoDB" id="473812at2"/>
<dbReference type="RefSeq" id="WP_106454876.1">
    <property type="nucleotide sequence ID" value="NZ_PXOH01000001.1"/>
</dbReference>
<comment type="caution">
    <text evidence="3">The sequence shown here is derived from an EMBL/GenBank/DDBJ whole genome shotgun (WGS) entry which is preliminary data.</text>
</comment>
<dbReference type="PANTHER" id="PTHR43833:SF11">
    <property type="entry name" value="VOLTAGE-GATED POTASSIUM CHANNEL KCH"/>
    <property type="match status" value="1"/>
</dbReference>
<dbReference type="AlphaFoldDB" id="A0A2T1M337"/>
<dbReference type="InterPro" id="IPR003148">
    <property type="entry name" value="RCK_N"/>
</dbReference>
<evidence type="ECO:0000256" key="1">
    <source>
        <dbReference type="SAM" id="Phobius"/>
    </source>
</evidence>
<accession>A0A2T1M337</accession>
<evidence type="ECO:0000313" key="4">
    <source>
        <dbReference type="Proteomes" id="UP000239001"/>
    </source>
</evidence>
<keyword evidence="1" id="KW-0472">Membrane</keyword>
<dbReference type="SUPFAM" id="SSF116726">
    <property type="entry name" value="TrkA C-terminal domain-like"/>
    <property type="match status" value="1"/>
</dbReference>
<name>A0A2T1M337_9CHRO</name>
<proteinExistence type="predicted"/>
<gene>
    <name evidence="3" type="ORF">C7H19_00225</name>
</gene>
<feature type="transmembrane region" description="Helical" evidence="1">
    <location>
        <begin position="341"/>
        <end position="361"/>
    </location>
</feature>
<keyword evidence="1" id="KW-0812">Transmembrane</keyword>
<dbReference type="Gene3D" id="3.40.50.720">
    <property type="entry name" value="NAD(P)-binding Rossmann-like Domain"/>
    <property type="match status" value="2"/>
</dbReference>
<dbReference type="PANTHER" id="PTHR43833">
    <property type="entry name" value="POTASSIUM CHANNEL PROTEIN 2-RELATED-RELATED"/>
    <property type="match status" value="1"/>
</dbReference>
<dbReference type="GO" id="GO:0006813">
    <property type="term" value="P:potassium ion transport"/>
    <property type="evidence" value="ECO:0007669"/>
    <property type="project" value="InterPro"/>
</dbReference>